<dbReference type="AlphaFoldDB" id="A0A173YW97"/>
<dbReference type="RefSeq" id="WP_055285548.1">
    <property type="nucleotide sequence ID" value="NZ_CAXYLI010000018.1"/>
</dbReference>
<dbReference type="InterPro" id="IPR006016">
    <property type="entry name" value="UspA"/>
</dbReference>
<keyword evidence="2" id="KW-0963">Cytoplasm</keyword>
<organism evidence="4 5">
    <name type="scientific">Collinsella aerofaciens</name>
    <dbReference type="NCBI Taxonomy" id="74426"/>
    <lineage>
        <taxon>Bacteria</taxon>
        <taxon>Bacillati</taxon>
        <taxon>Actinomycetota</taxon>
        <taxon>Coriobacteriia</taxon>
        <taxon>Coriobacteriales</taxon>
        <taxon>Coriobacteriaceae</taxon>
        <taxon>Collinsella</taxon>
    </lineage>
</organism>
<comment type="subcellular location">
    <subcellularLocation>
        <location evidence="2">Cytoplasm</location>
    </subcellularLocation>
</comment>
<evidence type="ECO:0000256" key="1">
    <source>
        <dbReference type="ARBA" id="ARBA00008791"/>
    </source>
</evidence>
<dbReference type="InterPro" id="IPR006015">
    <property type="entry name" value="Universal_stress_UspA"/>
</dbReference>
<dbReference type="SUPFAM" id="SSF52402">
    <property type="entry name" value="Adenine nucleotide alpha hydrolases-like"/>
    <property type="match status" value="1"/>
</dbReference>
<dbReference type="Pfam" id="PF00582">
    <property type="entry name" value="Usp"/>
    <property type="match status" value="1"/>
</dbReference>
<protein>
    <recommendedName>
        <fullName evidence="2">Universal stress protein</fullName>
    </recommendedName>
</protein>
<comment type="similarity">
    <text evidence="1 2">Belongs to the universal stress protein A family.</text>
</comment>
<sequence length="145" mass="15723">MNEGYTKVFVSLDGTEQQDFVLARAIKVAANNGAKLIIGHVIDSTALESAGSYPVDLVNGLEEAFNNSIAKQLEEAKANPDIPEVEVMIRTGRIRETLKDEMLDVVKPDLVLCGARGLSSIKYALLGSISTFLLRNTDCDILVVK</sequence>
<dbReference type="GO" id="GO:0005737">
    <property type="term" value="C:cytoplasm"/>
    <property type="evidence" value="ECO:0007669"/>
    <property type="project" value="UniProtKB-SubCell"/>
</dbReference>
<dbReference type="CDD" id="cd00293">
    <property type="entry name" value="USP-like"/>
    <property type="match status" value="1"/>
</dbReference>
<dbReference type="PANTHER" id="PTHR46268">
    <property type="entry name" value="STRESS RESPONSE PROTEIN NHAX"/>
    <property type="match status" value="1"/>
</dbReference>
<name>A0A173YW97_9ACTN</name>
<dbReference type="PANTHER" id="PTHR46268:SF6">
    <property type="entry name" value="UNIVERSAL STRESS PROTEIN UP12"/>
    <property type="match status" value="1"/>
</dbReference>
<feature type="domain" description="UspA" evidence="3">
    <location>
        <begin position="5"/>
        <end position="145"/>
    </location>
</feature>
<evidence type="ECO:0000259" key="3">
    <source>
        <dbReference type="Pfam" id="PF00582"/>
    </source>
</evidence>
<dbReference type="Proteomes" id="UP000095468">
    <property type="component" value="Unassembled WGS sequence"/>
</dbReference>
<dbReference type="InterPro" id="IPR014729">
    <property type="entry name" value="Rossmann-like_a/b/a_fold"/>
</dbReference>
<evidence type="ECO:0000313" key="4">
    <source>
        <dbReference type="EMBL" id="CUN67038.1"/>
    </source>
</evidence>
<gene>
    <name evidence="4" type="ORF">ERS852381_00523</name>
</gene>
<accession>A0A173YW97</accession>
<dbReference type="EMBL" id="CYYP01000003">
    <property type="protein sequence ID" value="CUN67038.1"/>
    <property type="molecule type" value="Genomic_DNA"/>
</dbReference>
<dbReference type="PRINTS" id="PR01438">
    <property type="entry name" value="UNVRSLSTRESS"/>
</dbReference>
<dbReference type="PIRSF" id="PIRSF006276">
    <property type="entry name" value="UspA"/>
    <property type="match status" value="1"/>
</dbReference>
<evidence type="ECO:0000313" key="5">
    <source>
        <dbReference type="Proteomes" id="UP000095468"/>
    </source>
</evidence>
<dbReference type="Gene3D" id="3.40.50.620">
    <property type="entry name" value="HUPs"/>
    <property type="match status" value="1"/>
</dbReference>
<evidence type="ECO:0000256" key="2">
    <source>
        <dbReference type="PIRNR" id="PIRNR006276"/>
    </source>
</evidence>
<proteinExistence type="inferred from homology"/>
<reference evidence="4 5" key="1">
    <citation type="submission" date="2015-09" db="EMBL/GenBank/DDBJ databases">
        <authorList>
            <consortium name="Pathogen Informatics"/>
        </authorList>
    </citation>
    <scope>NUCLEOTIDE SEQUENCE [LARGE SCALE GENOMIC DNA]</scope>
    <source>
        <strain evidence="4 5">2789STDY5608823</strain>
    </source>
</reference>